<evidence type="ECO:0000256" key="3">
    <source>
        <dbReference type="SAM" id="SignalP"/>
    </source>
</evidence>
<keyword evidence="2" id="KW-1133">Transmembrane helix</keyword>
<name>A0A9X1F4R3_9SPHN</name>
<keyword evidence="3" id="KW-0732">Signal</keyword>
<gene>
    <name evidence="5" type="ORF">KCG46_10220</name>
</gene>
<dbReference type="Pfam" id="PF07589">
    <property type="entry name" value="PEP-CTERM"/>
    <property type="match status" value="1"/>
</dbReference>
<evidence type="ECO:0000313" key="5">
    <source>
        <dbReference type="EMBL" id="MBV7259941.1"/>
    </source>
</evidence>
<feature type="region of interest" description="Disordered" evidence="1">
    <location>
        <begin position="31"/>
        <end position="61"/>
    </location>
</feature>
<proteinExistence type="predicted"/>
<feature type="signal peptide" evidence="3">
    <location>
        <begin position="1"/>
        <end position="26"/>
    </location>
</feature>
<accession>A0A9X1F4R3</accession>
<reference evidence="5" key="1">
    <citation type="submission" date="2021-04" db="EMBL/GenBank/DDBJ databases">
        <authorList>
            <person name="Pira H."/>
            <person name="Risdian C."/>
            <person name="Wink J."/>
        </authorList>
    </citation>
    <scope>NUCLEOTIDE SEQUENCE</scope>
    <source>
        <strain evidence="5">WH158</strain>
    </source>
</reference>
<evidence type="ECO:0000313" key="6">
    <source>
        <dbReference type="Proteomes" id="UP001138681"/>
    </source>
</evidence>
<comment type="caution">
    <text evidence="5">The sequence shown here is derived from an EMBL/GenBank/DDBJ whole genome shotgun (WGS) entry which is preliminary data.</text>
</comment>
<feature type="domain" description="Ice-binding protein C-terminal" evidence="4">
    <location>
        <begin position="91"/>
        <end position="115"/>
    </location>
</feature>
<evidence type="ECO:0000256" key="1">
    <source>
        <dbReference type="SAM" id="MobiDB-lite"/>
    </source>
</evidence>
<dbReference type="AlphaFoldDB" id="A0A9X1F4R3"/>
<evidence type="ECO:0000256" key="2">
    <source>
        <dbReference type="SAM" id="Phobius"/>
    </source>
</evidence>
<dbReference type="InterPro" id="IPR013424">
    <property type="entry name" value="Ice-binding_C"/>
</dbReference>
<keyword evidence="2" id="KW-0472">Membrane</keyword>
<feature type="chain" id="PRO_5040722546" evidence="3">
    <location>
        <begin position="27"/>
        <end position="120"/>
    </location>
</feature>
<feature type="transmembrane region" description="Helical" evidence="2">
    <location>
        <begin position="95"/>
        <end position="112"/>
    </location>
</feature>
<dbReference type="NCBIfam" id="TIGR02595">
    <property type="entry name" value="PEP_CTERM"/>
    <property type="match status" value="1"/>
</dbReference>
<sequence>MFIRRSIRIGLGGLVLANCLSAPALAADDMTSGNSSNGSLVTSSTSSTTGTLNPNLPISSTGGTSTTSGFCIPGGLGCGPDSGLTPIGTEVPEPSALALMLLGLGLIAGRSLRRRRKLAC</sequence>
<evidence type="ECO:0000259" key="4">
    <source>
        <dbReference type="Pfam" id="PF07589"/>
    </source>
</evidence>
<keyword evidence="2" id="KW-0812">Transmembrane</keyword>
<organism evidence="5 6">
    <name type="scientific">Erythrobacter crassostreae</name>
    <dbReference type="NCBI Taxonomy" id="2828328"/>
    <lineage>
        <taxon>Bacteria</taxon>
        <taxon>Pseudomonadati</taxon>
        <taxon>Pseudomonadota</taxon>
        <taxon>Alphaproteobacteria</taxon>
        <taxon>Sphingomonadales</taxon>
        <taxon>Erythrobacteraceae</taxon>
        <taxon>Erythrobacter/Porphyrobacter group</taxon>
        <taxon>Erythrobacter</taxon>
    </lineage>
</organism>
<dbReference type="RefSeq" id="WP_218405117.1">
    <property type="nucleotide sequence ID" value="NZ_JAGSPC010000001.1"/>
</dbReference>
<dbReference type="EMBL" id="JAGSPC010000001">
    <property type="protein sequence ID" value="MBV7259941.1"/>
    <property type="molecule type" value="Genomic_DNA"/>
</dbReference>
<dbReference type="Proteomes" id="UP001138681">
    <property type="component" value="Unassembled WGS sequence"/>
</dbReference>
<protein>
    <submittedName>
        <fullName evidence="5">PEP-CTERM sorting domain-containing protein</fullName>
    </submittedName>
</protein>
<keyword evidence="6" id="KW-1185">Reference proteome</keyword>